<feature type="compositionally biased region" description="Acidic residues" evidence="1">
    <location>
        <begin position="745"/>
        <end position="755"/>
    </location>
</feature>
<reference evidence="2" key="1">
    <citation type="submission" date="2022-03" db="EMBL/GenBank/DDBJ databases">
        <title>Draft genome sequence of Aduncisulcus paluster, a free-living microaerophilic Fornicata.</title>
        <authorList>
            <person name="Yuyama I."/>
            <person name="Kume K."/>
            <person name="Tamura T."/>
            <person name="Inagaki Y."/>
            <person name="Hashimoto T."/>
        </authorList>
    </citation>
    <scope>NUCLEOTIDE SEQUENCE</scope>
    <source>
        <strain evidence="2">NY0171</strain>
    </source>
</reference>
<gene>
    <name evidence="2" type="ORF">ADUPG1_010213</name>
</gene>
<keyword evidence="3" id="KW-1185">Reference proteome</keyword>
<feature type="region of interest" description="Disordered" evidence="1">
    <location>
        <begin position="256"/>
        <end position="280"/>
    </location>
</feature>
<organism evidence="2 3">
    <name type="scientific">Aduncisulcus paluster</name>
    <dbReference type="NCBI Taxonomy" id="2918883"/>
    <lineage>
        <taxon>Eukaryota</taxon>
        <taxon>Metamonada</taxon>
        <taxon>Carpediemonas-like organisms</taxon>
        <taxon>Aduncisulcus</taxon>
    </lineage>
</organism>
<evidence type="ECO:0000313" key="3">
    <source>
        <dbReference type="Proteomes" id="UP001057375"/>
    </source>
</evidence>
<feature type="compositionally biased region" description="Low complexity" evidence="1">
    <location>
        <begin position="256"/>
        <end position="269"/>
    </location>
</feature>
<feature type="region of interest" description="Disordered" evidence="1">
    <location>
        <begin position="692"/>
        <end position="765"/>
    </location>
</feature>
<proteinExistence type="predicted"/>
<feature type="region of interest" description="Disordered" evidence="1">
    <location>
        <begin position="982"/>
        <end position="1010"/>
    </location>
</feature>
<evidence type="ECO:0000313" key="2">
    <source>
        <dbReference type="EMBL" id="GKT13148.1"/>
    </source>
</evidence>
<dbReference type="EMBL" id="BQXS01011484">
    <property type="protein sequence ID" value="GKT13148.1"/>
    <property type="molecule type" value="Genomic_DNA"/>
</dbReference>
<feature type="compositionally biased region" description="Basic and acidic residues" evidence="1">
    <location>
        <begin position="713"/>
        <end position="723"/>
    </location>
</feature>
<feature type="non-terminal residue" evidence="2">
    <location>
        <position position="1273"/>
    </location>
</feature>
<dbReference type="Proteomes" id="UP001057375">
    <property type="component" value="Unassembled WGS sequence"/>
</dbReference>
<sequence length="1273" mass="143708">MHYYRSLETSLSVPFYWWEHLPIGEEKKFHLDFLPFSTSSYSFAFDELFIYSDTRNIYFMSISDGTILSEYPFTDSNVTKIQCDPRGSCVLIEAEEEFYIFSRTQAEDPLYLSHSISPLNKFQTKLCSFARYDNILAQAALDSVPSSVLTNLDQTLYPSLFWGSGVTIGRGIQEEDGEYSGIGACGGKECWGMVTCERAIKKKFGVDSNNHIHHPAPVLTIIRRLRNIMHPLIVENDEIIWLKPEIHGGIEGDFGSSSNSPSNGINAISERLLGSPGRDNRMSRERAIERGLNEMGSPAMSRLDSRDIFHSSPLSSRSPSPRTRLVYDQDEGFGSPLCSGRIMNTHGITNDRLISQQQSLSRSPSPSASSYLMDEDIEQNASVLKIDPFFHSFAPPSLSHLRSFSRNPNRLLPYLSSPHLLLASLLQLCRPFDEEEEEAQYLKKKHPKISLNAEFEDEEEDERHTQVDDSSELEESILIDSDGYNYIRTKERKKGQLIVDVIYQYLLCMAFSTFSLPISSSFFTQYDFTSNLFDVFCPSSFNTSLRMSFLSSFLSIPSLLLISHSSPSPPLPSSQALLRPPFFQDRVFTYSRLQRERLLNISSEAFAYARTIHMCVGEVRDGRTGIEPELDTVQTAPTNIPATENSIYEVGNNANVQRTLVGGEDWFGGEADDDAWYGEDYVPDDTNHEFVEEEEENESEFYEDDEGSVFEENVGRRRGADHGRSRRGRYGSHRAADNVSISPFDDWDEDNEVSEWSEGKGVDDDELTPSVEEEMDYAEPLGQIGSQGRSKNSNIPISHLDPNSTFVLDRSSGKWAKDDNRNTQQLLSSPFVPCVPCVPQVGRAIMYFAPILQEYIKVFNGVLFEWDKVKADGRKHLDALVHEYSQLQANVFSIGKGLSPFLPSSIPDSYSCPVPCHSGFFEVLNVSSFSHYPSNQVYKVPVSLTFVLVLLRPLETQDVLKNSQHLSNSFVIGMCEEEKRRKEMDYRRNEVGKGEREEGPRGGKDSSQTKDDWDSIYTIIYHYPTPSLERECVGNWMCLGAGHERIIDILKKTGTLGKNDSIIEHGKDSTNPQPIPNQAQIESTLIRYYQQFSTPISSSCLCPLVDVERFLDGMDVCMDISSLNELDDTNPEHFGWYGMFDIAQVKSGMNRIIQGPFTNPNMKISHADEEHKEEKEEEEIQEVAVEGSGNVFSSCMHETEKLFSILTGCQLSQYVSTCKTKIPYSFLKHEKELDLGDSPTLDSQYDSTRSKAYFSLRASPFSLISLCAGGCSC</sequence>
<feature type="compositionally biased region" description="Acidic residues" evidence="1">
    <location>
        <begin position="692"/>
        <end position="709"/>
    </location>
</feature>
<comment type="caution">
    <text evidence="2">The sequence shown here is derived from an EMBL/GenBank/DDBJ whole genome shotgun (WGS) entry which is preliminary data.</text>
</comment>
<accession>A0ABQ5JR86</accession>
<protein>
    <submittedName>
        <fullName evidence="2">Uncharacterized protein</fullName>
    </submittedName>
</protein>
<name>A0ABQ5JR86_9EUKA</name>
<evidence type="ECO:0000256" key="1">
    <source>
        <dbReference type="SAM" id="MobiDB-lite"/>
    </source>
</evidence>